<dbReference type="GO" id="GO:0005739">
    <property type="term" value="C:mitochondrion"/>
    <property type="evidence" value="ECO:0007669"/>
    <property type="project" value="UniProtKB-SubCell"/>
</dbReference>
<evidence type="ECO:0008006" key="10">
    <source>
        <dbReference type="Google" id="ProtNLM"/>
    </source>
</evidence>
<dbReference type="STRING" id="35722.A0A0B7N6Z1"/>
<dbReference type="PANTHER" id="PTHR10957">
    <property type="entry name" value="RAP1 GTPASE-GDP DISSOCIATION STIMULATOR 1"/>
    <property type="match status" value="1"/>
</dbReference>
<proteinExistence type="predicted"/>
<gene>
    <name evidence="8" type="primary">PARPA_08306.1 scaffold 32756</name>
</gene>
<evidence type="ECO:0000256" key="7">
    <source>
        <dbReference type="PROSITE-ProRule" id="PRU00259"/>
    </source>
</evidence>
<organism evidence="8 9">
    <name type="scientific">Parasitella parasitica</name>
    <dbReference type="NCBI Taxonomy" id="35722"/>
    <lineage>
        <taxon>Eukaryota</taxon>
        <taxon>Fungi</taxon>
        <taxon>Fungi incertae sedis</taxon>
        <taxon>Mucoromycota</taxon>
        <taxon>Mucoromycotina</taxon>
        <taxon>Mucoromycetes</taxon>
        <taxon>Mucorales</taxon>
        <taxon>Mucorineae</taxon>
        <taxon>Mucoraceae</taxon>
        <taxon>Parasitella</taxon>
    </lineage>
</organism>
<dbReference type="GO" id="GO:0005085">
    <property type="term" value="F:guanyl-nucleotide exchange factor activity"/>
    <property type="evidence" value="ECO:0007669"/>
    <property type="project" value="InterPro"/>
</dbReference>
<name>A0A0B7N6Z1_9FUNG</name>
<comment type="subcellular location">
    <subcellularLocation>
        <location evidence="3">Cytoplasm</location>
        <location evidence="3">Cytosol</location>
    </subcellularLocation>
    <subcellularLocation>
        <location evidence="2">Endoplasmic reticulum</location>
    </subcellularLocation>
    <subcellularLocation>
        <location evidence="1">Mitochondrion</location>
    </subcellularLocation>
</comment>
<dbReference type="Proteomes" id="UP000054107">
    <property type="component" value="Unassembled WGS sequence"/>
</dbReference>
<dbReference type="EMBL" id="LN731032">
    <property type="protein sequence ID" value="CEP14143.1"/>
    <property type="molecule type" value="Genomic_DNA"/>
</dbReference>
<dbReference type="Gene3D" id="1.25.10.10">
    <property type="entry name" value="Leucine-rich Repeat Variant"/>
    <property type="match status" value="2"/>
</dbReference>
<keyword evidence="9" id="KW-1185">Reference proteome</keyword>
<dbReference type="InterPro" id="IPR040144">
    <property type="entry name" value="RAP1GDS1"/>
</dbReference>
<protein>
    <recommendedName>
        <fullName evidence="10">UNC-45/Cro1/She4 central domain-containing protein</fullName>
    </recommendedName>
</protein>
<dbReference type="OrthoDB" id="26149at2759"/>
<evidence type="ECO:0000313" key="8">
    <source>
        <dbReference type="EMBL" id="CEP14143.1"/>
    </source>
</evidence>
<evidence type="ECO:0000256" key="2">
    <source>
        <dbReference type="ARBA" id="ARBA00004240"/>
    </source>
</evidence>
<keyword evidence="4" id="KW-0963">Cytoplasm</keyword>
<keyword evidence="6" id="KW-0496">Mitochondrion</keyword>
<dbReference type="SUPFAM" id="SSF48371">
    <property type="entry name" value="ARM repeat"/>
    <property type="match status" value="2"/>
</dbReference>
<dbReference type="PROSITE" id="PS50176">
    <property type="entry name" value="ARM_REPEAT"/>
    <property type="match status" value="1"/>
</dbReference>
<dbReference type="InterPro" id="IPR011989">
    <property type="entry name" value="ARM-like"/>
</dbReference>
<evidence type="ECO:0000256" key="5">
    <source>
        <dbReference type="ARBA" id="ARBA00022824"/>
    </source>
</evidence>
<evidence type="ECO:0000256" key="4">
    <source>
        <dbReference type="ARBA" id="ARBA00022490"/>
    </source>
</evidence>
<dbReference type="GO" id="GO:0005783">
    <property type="term" value="C:endoplasmic reticulum"/>
    <property type="evidence" value="ECO:0007669"/>
    <property type="project" value="UniProtKB-SubCell"/>
</dbReference>
<evidence type="ECO:0000256" key="6">
    <source>
        <dbReference type="ARBA" id="ARBA00023128"/>
    </source>
</evidence>
<reference evidence="8 9" key="1">
    <citation type="submission" date="2014-09" db="EMBL/GenBank/DDBJ databases">
        <authorList>
            <person name="Ellenberger Sabrina"/>
        </authorList>
    </citation>
    <scope>NUCLEOTIDE SEQUENCE [LARGE SCALE GENOMIC DNA]</scope>
    <source>
        <strain evidence="8 9">CBS 412.66</strain>
    </source>
</reference>
<sequence length="643" mass="72077">MSISVETLKDALDLIENDHTVLEAVNTLNLLNVGHSSWDKGTLACKNLADALRTDTLRSPLGDSGIIENLAQLLNEASGKQLDFQIQALRVLGNLCFDHENNRKLVKDAGIVPNVARYLTEKLQPDLTRTVCGFYFNSSMDYAPIQIEIAESGAAESLVNLINPKKEEDEAFYMNASSAMAEPEDDITITMATKVLDNIVDEESARKIISTPSTIKALVARIKHYYHQYVDNLDNLEKLAGMLLQIIMDDDELQNVIIDSGNLDFLLDFLENTEIELDDKQDKEKLEEIRKTMNKIIVYATSTDSKMEELYNNDRILSRLLAMAKSKSELVHQCAVNILGNLARTDRHCIELEEKHNLSKLLLDFYRTTENAMFQYVILGCLKHLCLPPSNKVIIGNGNCLQVISPTLDESKDMLKRNQFLTIGIIKLLCAGNYENAKHIILENTTLSLVTRFLKRVDDVGAKSEATRILTNLIKTVWAEKGNNDLRMQAMEANVLEPIIELVRTTTFVVLKNDGILALTLIFSDSNDASNTKKALSLIVADPPPPIVARERDETGDEQKEHESRSFLQVLLDDICTEDNDIPIQIKSNACVLLCKIVESARRVTNTEVIEAVKSIASNRLEGIHDNNELHKYATLLVKVLQQ</sequence>
<feature type="repeat" description="ARM" evidence="7">
    <location>
        <begin position="65"/>
        <end position="110"/>
    </location>
</feature>
<accession>A0A0B7N6Z1</accession>
<evidence type="ECO:0000256" key="3">
    <source>
        <dbReference type="ARBA" id="ARBA00004514"/>
    </source>
</evidence>
<dbReference type="InterPro" id="IPR016024">
    <property type="entry name" value="ARM-type_fold"/>
</dbReference>
<evidence type="ECO:0000313" key="9">
    <source>
        <dbReference type="Proteomes" id="UP000054107"/>
    </source>
</evidence>
<keyword evidence="5" id="KW-0256">Endoplasmic reticulum</keyword>
<dbReference type="GO" id="GO:0005829">
    <property type="term" value="C:cytosol"/>
    <property type="evidence" value="ECO:0007669"/>
    <property type="project" value="UniProtKB-SubCell"/>
</dbReference>
<dbReference type="InterPro" id="IPR000225">
    <property type="entry name" value="Armadillo"/>
</dbReference>
<dbReference type="AlphaFoldDB" id="A0A0B7N6Z1"/>
<evidence type="ECO:0000256" key="1">
    <source>
        <dbReference type="ARBA" id="ARBA00004173"/>
    </source>
</evidence>
<dbReference type="SMART" id="SM00185">
    <property type="entry name" value="ARM"/>
    <property type="match status" value="5"/>
</dbReference>